<dbReference type="SUPFAM" id="SSF55874">
    <property type="entry name" value="ATPase domain of HSP90 chaperone/DNA topoisomerase II/histidine kinase"/>
    <property type="match status" value="1"/>
</dbReference>
<dbReference type="PRINTS" id="PR00344">
    <property type="entry name" value="BCTRLSENSOR"/>
</dbReference>
<reference evidence="6 7" key="1">
    <citation type="submission" date="2019-10" db="EMBL/GenBank/DDBJ databases">
        <title>Paraburkholderia sp. isolated from nodules of Mimosa pudica from Brazilian Atlantic Forest soils.</title>
        <authorList>
            <person name="Paulitsch F."/>
            <person name="Hungria M."/>
            <person name="Dall'Agnol R."/>
        </authorList>
    </citation>
    <scope>NUCLEOTIDE SEQUENCE [LARGE SCALE GENOMIC DNA]</scope>
    <source>
        <strain evidence="6 7">CNPSo 3157</strain>
    </source>
</reference>
<dbReference type="GO" id="GO:0000156">
    <property type="term" value="F:phosphorelay response regulator activity"/>
    <property type="evidence" value="ECO:0007669"/>
    <property type="project" value="TreeGrafter"/>
</dbReference>
<organism evidence="6 7">
    <name type="scientific">Paraburkholderia franconis</name>
    <dbReference type="NCBI Taxonomy" id="2654983"/>
    <lineage>
        <taxon>Bacteria</taxon>
        <taxon>Pseudomonadati</taxon>
        <taxon>Pseudomonadota</taxon>
        <taxon>Betaproteobacteria</taxon>
        <taxon>Burkholderiales</taxon>
        <taxon>Burkholderiaceae</taxon>
        <taxon>Paraburkholderia</taxon>
    </lineage>
</organism>
<gene>
    <name evidence="6" type="ORF">GCT13_31695</name>
</gene>
<name>A0A7X1NG67_9BURK</name>
<sequence length="62" mass="6930">MFKPFQRLHRREEFPGIGIGLSTVHRIIHRHGGEIRAASHPGERTTFAFTLPGVPAGTQEEP</sequence>
<feature type="domain" description="Histidine kinase" evidence="5">
    <location>
        <begin position="1"/>
        <end position="55"/>
    </location>
</feature>
<evidence type="ECO:0000256" key="4">
    <source>
        <dbReference type="ARBA" id="ARBA00022777"/>
    </source>
</evidence>
<evidence type="ECO:0000256" key="2">
    <source>
        <dbReference type="ARBA" id="ARBA00012438"/>
    </source>
</evidence>
<proteinExistence type="predicted"/>
<keyword evidence="3" id="KW-0808">Transferase</keyword>
<evidence type="ECO:0000313" key="6">
    <source>
        <dbReference type="EMBL" id="MPW21319.1"/>
    </source>
</evidence>
<dbReference type="RefSeq" id="WP_152764947.1">
    <property type="nucleotide sequence ID" value="NZ_WHNP01000041.1"/>
</dbReference>
<dbReference type="PANTHER" id="PTHR42878:SF15">
    <property type="entry name" value="BACTERIOPHYTOCHROME"/>
    <property type="match status" value="1"/>
</dbReference>
<keyword evidence="7" id="KW-1185">Reference proteome</keyword>
<dbReference type="GO" id="GO:0030295">
    <property type="term" value="F:protein kinase activator activity"/>
    <property type="evidence" value="ECO:0007669"/>
    <property type="project" value="TreeGrafter"/>
</dbReference>
<dbReference type="GO" id="GO:0007234">
    <property type="term" value="P:osmosensory signaling via phosphorelay pathway"/>
    <property type="evidence" value="ECO:0007669"/>
    <property type="project" value="TreeGrafter"/>
</dbReference>
<dbReference type="Proteomes" id="UP000484381">
    <property type="component" value="Unassembled WGS sequence"/>
</dbReference>
<dbReference type="EMBL" id="WHNP01000041">
    <property type="protein sequence ID" value="MPW21319.1"/>
    <property type="molecule type" value="Genomic_DNA"/>
</dbReference>
<dbReference type="AlphaFoldDB" id="A0A7X1NG67"/>
<dbReference type="InterPro" id="IPR005467">
    <property type="entry name" value="His_kinase_dom"/>
</dbReference>
<dbReference type="Gene3D" id="3.30.565.10">
    <property type="entry name" value="Histidine kinase-like ATPase, C-terminal domain"/>
    <property type="match status" value="1"/>
</dbReference>
<comment type="caution">
    <text evidence="6">The sequence shown here is derived from an EMBL/GenBank/DDBJ whole genome shotgun (WGS) entry which is preliminary data.</text>
</comment>
<keyword evidence="4" id="KW-0418">Kinase</keyword>
<dbReference type="EC" id="2.7.13.3" evidence="2"/>
<accession>A0A7X1NG67</accession>
<comment type="catalytic activity">
    <reaction evidence="1">
        <text>ATP + protein L-histidine = ADP + protein N-phospho-L-histidine.</text>
        <dbReference type="EC" id="2.7.13.3"/>
    </reaction>
</comment>
<dbReference type="PROSITE" id="PS50109">
    <property type="entry name" value="HIS_KIN"/>
    <property type="match status" value="1"/>
</dbReference>
<evidence type="ECO:0000256" key="1">
    <source>
        <dbReference type="ARBA" id="ARBA00000085"/>
    </source>
</evidence>
<evidence type="ECO:0000313" key="7">
    <source>
        <dbReference type="Proteomes" id="UP000484381"/>
    </source>
</evidence>
<dbReference type="InterPro" id="IPR050351">
    <property type="entry name" value="BphY/WalK/GraS-like"/>
</dbReference>
<dbReference type="GO" id="GO:0004673">
    <property type="term" value="F:protein histidine kinase activity"/>
    <property type="evidence" value="ECO:0007669"/>
    <property type="project" value="UniProtKB-EC"/>
</dbReference>
<evidence type="ECO:0000256" key="3">
    <source>
        <dbReference type="ARBA" id="ARBA00022679"/>
    </source>
</evidence>
<dbReference type="InterPro" id="IPR003594">
    <property type="entry name" value="HATPase_dom"/>
</dbReference>
<dbReference type="InterPro" id="IPR036890">
    <property type="entry name" value="HATPase_C_sf"/>
</dbReference>
<dbReference type="InterPro" id="IPR004358">
    <property type="entry name" value="Sig_transdc_His_kin-like_C"/>
</dbReference>
<protein>
    <recommendedName>
        <fullName evidence="2">histidine kinase</fullName>
        <ecNumber evidence="2">2.7.13.3</ecNumber>
    </recommendedName>
</protein>
<evidence type="ECO:0000259" key="5">
    <source>
        <dbReference type="PROSITE" id="PS50109"/>
    </source>
</evidence>
<dbReference type="PANTHER" id="PTHR42878">
    <property type="entry name" value="TWO-COMPONENT HISTIDINE KINASE"/>
    <property type="match status" value="1"/>
</dbReference>
<dbReference type="Pfam" id="PF02518">
    <property type="entry name" value="HATPase_c"/>
    <property type="match status" value="1"/>
</dbReference>